<dbReference type="Proteomes" id="UP000215335">
    <property type="component" value="Unassembled WGS sequence"/>
</dbReference>
<sequence length="270" mass="31400">VCIIDFSRQHHRKVDSRNYIGRKTKPKFCSANKKLKSSSARTLSSLDYLEVDFEGYRIFYMRLLFTFLENNLMCKCGDGNYSITCDKCLHEKNFHNTKKIGKKSNIFEINRRSVLTMRLVGGGLESLRTFSGVMDFLPPIQNATFTKIRNVLFEIISRVADKFMSEAVDEELRLTRTNSQNEICEPESVNPEAISQLSIEDLDENMLNNKSDVTNTPYEIVACKREIGIQGTWQRRSHRSCNGFFFVTAYNATSMKKFMDQKQFLREYIY</sequence>
<feature type="domain" description="Mutator-like transposase" evidence="1">
    <location>
        <begin position="81"/>
        <end position="181"/>
    </location>
</feature>
<dbReference type="InterPro" id="IPR049012">
    <property type="entry name" value="Mutator_transp_dom"/>
</dbReference>
<dbReference type="EMBL" id="NNAY01003459">
    <property type="protein sequence ID" value="OXU19377.1"/>
    <property type="molecule type" value="Genomic_DNA"/>
</dbReference>
<protein>
    <recommendedName>
        <fullName evidence="1">Mutator-like transposase domain-containing protein</fullName>
    </recommendedName>
</protein>
<name>A0A232EM10_9HYME</name>
<gene>
    <name evidence="2" type="ORF">TSAR_006865</name>
</gene>
<dbReference type="AlphaFoldDB" id="A0A232EM10"/>
<proteinExistence type="predicted"/>
<evidence type="ECO:0000259" key="1">
    <source>
        <dbReference type="Pfam" id="PF20700"/>
    </source>
</evidence>
<organism evidence="2 3">
    <name type="scientific">Trichomalopsis sarcophagae</name>
    <dbReference type="NCBI Taxonomy" id="543379"/>
    <lineage>
        <taxon>Eukaryota</taxon>
        <taxon>Metazoa</taxon>
        <taxon>Ecdysozoa</taxon>
        <taxon>Arthropoda</taxon>
        <taxon>Hexapoda</taxon>
        <taxon>Insecta</taxon>
        <taxon>Pterygota</taxon>
        <taxon>Neoptera</taxon>
        <taxon>Endopterygota</taxon>
        <taxon>Hymenoptera</taxon>
        <taxon>Apocrita</taxon>
        <taxon>Proctotrupomorpha</taxon>
        <taxon>Chalcidoidea</taxon>
        <taxon>Pteromalidae</taxon>
        <taxon>Pteromalinae</taxon>
        <taxon>Trichomalopsis</taxon>
    </lineage>
</organism>
<dbReference type="OrthoDB" id="7680010at2759"/>
<keyword evidence="3" id="KW-1185">Reference proteome</keyword>
<comment type="caution">
    <text evidence="2">The sequence shown here is derived from an EMBL/GenBank/DDBJ whole genome shotgun (WGS) entry which is preliminary data.</text>
</comment>
<dbReference type="Pfam" id="PF20700">
    <property type="entry name" value="Mutator"/>
    <property type="match status" value="1"/>
</dbReference>
<feature type="non-terminal residue" evidence="2">
    <location>
        <position position="1"/>
    </location>
</feature>
<evidence type="ECO:0000313" key="2">
    <source>
        <dbReference type="EMBL" id="OXU19377.1"/>
    </source>
</evidence>
<evidence type="ECO:0000313" key="3">
    <source>
        <dbReference type="Proteomes" id="UP000215335"/>
    </source>
</evidence>
<accession>A0A232EM10</accession>
<reference evidence="2 3" key="1">
    <citation type="journal article" date="2017" name="Curr. Biol.">
        <title>The Evolution of Venom by Co-option of Single-Copy Genes.</title>
        <authorList>
            <person name="Martinson E.O."/>
            <person name="Mrinalini"/>
            <person name="Kelkar Y.D."/>
            <person name="Chang C.H."/>
            <person name="Werren J.H."/>
        </authorList>
    </citation>
    <scope>NUCLEOTIDE SEQUENCE [LARGE SCALE GENOMIC DNA]</scope>
    <source>
        <strain evidence="2 3">Alberta</strain>
        <tissue evidence="2">Whole body</tissue>
    </source>
</reference>